<dbReference type="Proteomes" id="UP001196413">
    <property type="component" value="Unassembled WGS sequence"/>
</dbReference>
<sequence>MLDEINDLMLDVLEQLERAAGLPGAVIAAILYQLGVQKLVVGKPVSSVRCVTKKDIKLDGS</sequence>
<organism evidence="1 2">
    <name type="scientific">Parelaphostrongylus tenuis</name>
    <name type="common">Meningeal worm</name>
    <dbReference type="NCBI Taxonomy" id="148309"/>
    <lineage>
        <taxon>Eukaryota</taxon>
        <taxon>Metazoa</taxon>
        <taxon>Ecdysozoa</taxon>
        <taxon>Nematoda</taxon>
        <taxon>Chromadorea</taxon>
        <taxon>Rhabditida</taxon>
        <taxon>Rhabditina</taxon>
        <taxon>Rhabditomorpha</taxon>
        <taxon>Strongyloidea</taxon>
        <taxon>Metastrongylidae</taxon>
        <taxon>Parelaphostrongylus</taxon>
    </lineage>
</organism>
<evidence type="ECO:0000313" key="2">
    <source>
        <dbReference type="Proteomes" id="UP001196413"/>
    </source>
</evidence>
<keyword evidence="2" id="KW-1185">Reference proteome</keyword>
<proteinExistence type="predicted"/>
<evidence type="ECO:0000313" key="1">
    <source>
        <dbReference type="EMBL" id="KAJ1358056.1"/>
    </source>
</evidence>
<dbReference type="EMBL" id="JAHQIW010003290">
    <property type="protein sequence ID" value="KAJ1358056.1"/>
    <property type="molecule type" value="Genomic_DNA"/>
</dbReference>
<dbReference type="AlphaFoldDB" id="A0AAD5MYG0"/>
<accession>A0AAD5MYG0</accession>
<protein>
    <submittedName>
        <fullName evidence="1">Uncharacterized protein</fullName>
    </submittedName>
</protein>
<gene>
    <name evidence="1" type="ORF">KIN20_016362</name>
</gene>
<name>A0AAD5MYG0_PARTN</name>
<comment type="caution">
    <text evidence="1">The sequence shown here is derived from an EMBL/GenBank/DDBJ whole genome shotgun (WGS) entry which is preliminary data.</text>
</comment>
<reference evidence="1" key="1">
    <citation type="submission" date="2021-06" db="EMBL/GenBank/DDBJ databases">
        <title>Parelaphostrongylus tenuis whole genome reference sequence.</title>
        <authorList>
            <person name="Garwood T.J."/>
            <person name="Larsen P.A."/>
            <person name="Fountain-Jones N.M."/>
            <person name="Garbe J.R."/>
            <person name="Macchietto M.G."/>
            <person name="Kania S.A."/>
            <person name="Gerhold R.W."/>
            <person name="Richards J.E."/>
            <person name="Wolf T.M."/>
        </authorList>
    </citation>
    <scope>NUCLEOTIDE SEQUENCE</scope>
    <source>
        <strain evidence="1">MNPRO001-30</strain>
        <tissue evidence="1">Meninges</tissue>
    </source>
</reference>